<proteinExistence type="predicted"/>
<organism evidence="1 2">
    <name type="scientific">Chitinophaga alhagiae</name>
    <dbReference type="NCBI Taxonomy" id="2203219"/>
    <lineage>
        <taxon>Bacteria</taxon>
        <taxon>Pseudomonadati</taxon>
        <taxon>Bacteroidota</taxon>
        <taxon>Chitinophagia</taxon>
        <taxon>Chitinophagales</taxon>
        <taxon>Chitinophagaceae</taxon>
        <taxon>Chitinophaga</taxon>
    </lineage>
</organism>
<gene>
    <name evidence="1" type="ORF">DLD77_02965</name>
</gene>
<evidence type="ECO:0000313" key="1">
    <source>
        <dbReference type="EMBL" id="AWO00730.1"/>
    </source>
</evidence>
<sequence length="113" mass="13073">MRVLGKNKLIKLKKKNKGNKPLCAEIDKLVEDLEGFNPQNTKLSDVRKDADCVHNDGFYFFNISVHRSLVLVDFDDDGEATIVWAGSHDDYERIFKNNKPSIEKWLRKNGHIE</sequence>
<name>A0ABN5LSL8_9BACT</name>
<keyword evidence="2" id="KW-1185">Reference proteome</keyword>
<dbReference type="EMBL" id="CP029600">
    <property type="protein sequence ID" value="AWO00730.1"/>
    <property type="molecule type" value="Genomic_DNA"/>
</dbReference>
<evidence type="ECO:0000313" key="2">
    <source>
        <dbReference type="Proteomes" id="UP000246099"/>
    </source>
</evidence>
<dbReference type="Proteomes" id="UP000246099">
    <property type="component" value="Chromosome"/>
</dbReference>
<protein>
    <submittedName>
        <fullName evidence="1">Addiction module toxin RelE</fullName>
    </submittedName>
</protein>
<accession>A0ABN5LSL8</accession>
<dbReference type="RefSeq" id="WP_119076483.1">
    <property type="nucleotide sequence ID" value="NZ_CP029600.1"/>
</dbReference>
<reference evidence="1 2" key="1">
    <citation type="submission" date="2018-05" db="EMBL/GenBank/DDBJ databases">
        <title>Chitinophaga sp. nov., isolated from rhizosphere soil of Alhagi.</title>
        <authorList>
            <person name="Liu Y."/>
        </authorList>
    </citation>
    <scope>NUCLEOTIDE SEQUENCE [LARGE SCALE GENOMIC DNA]</scope>
    <source>
        <strain evidence="1 2">T22</strain>
    </source>
</reference>